<dbReference type="Gene3D" id="3.30.56.10">
    <property type="match status" value="2"/>
</dbReference>
<feature type="domain" description="FDX-ACB" evidence="18">
    <location>
        <begin position="736"/>
        <end position="829"/>
    </location>
</feature>
<dbReference type="Gene3D" id="3.30.930.10">
    <property type="entry name" value="Bira Bifunctional Protein, Domain 2"/>
    <property type="match status" value="1"/>
</dbReference>
<dbReference type="NCBIfam" id="NF045760">
    <property type="entry name" value="YtpR"/>
    <property type="match status" value="1"/>
</dbReference>
<dbReference type="InterPro" id="IPR004532">
    <property type="entry name" value="Phe-tRNA-ligase_IIc_bsu_bact"/>
</dbReference>
<accession>C2MBA9</accession>
<dbReference type="FunFam" id="2.40.50.140:FF:000045">
    <property type="entry name" value="Phenylalanine--tRNA ligase beta subunit"/>
    <property type="match status" value="1"/>
</dbReference>
<dbReference type="InterPro" id="IPR012340">
    <property type="entry name" value="NA-bd_OB-fold"/>
</dbReference>
<keyword evidence="6 15" id="KW-0436">Ligase</keyword>
<evidence type="ECO:0000313" key="21">
    <source>
        <dbReference type="Proteomes" id="UP000003303"/>
    </source>
</evidence>
<evidence type="ECO:0000256" key="9">
    <source>
        <dbReference type="ARBA" id="ARBA00022840"/>
    </source>
</evidence>
<dbReference type="CDD" id="cd00769">
    <property type="entry name" value="PheRS_beta_core"/>
    <property type="match status" value="1"/>
</dbReference>
<dbReference type="CDD" id="cd02796">
    <property type="entry name" value="tRNA_bind_bactPheRS"/>
    <property type="match status" value="1"/>
</dbReference>
<dbReference type="Pfam" id="PF17759">
    <property type="entry name" value="tRNA_synthFbeta"/>
    <property type="match status" value="1"/>
</dbReference>
<dbReference type="AlphaFoldDB" id="C2MBA9"/>
<evidence type="ECO:0000256" key="5">
    <source>
        <dbReference type="ARBA" id="ARBA00022555"/>
    </source>
</evidence>
<dbReference type="InterPro" id="IPR009061">
    <property type="entry name" value="DNA-bd_dom_put_sf"/>
</dbReference>
<evidence type="ECO:0000256" key="6">
    <source>
        <dbReference type="ARBA" id="ARBA00022598"/>
    </source>
</evidence>
<evidence type="ECO:0000256" key="7">
    <source>
        <dbReference type="ARBA" id="ARBA00022723"/>
    </source>
</evidence>
<keyword evidence="13 15" id="KW-0030">Aminoacyl-tRNA synthetase</keyword>
<evidence type="ECO:0000259" key="18">
    <source>
        <dbReference type="PROSITE" id="PS51447"/>
    </source>
</evidence>
<dbReference type="SMART" id="SM00896">
    <property type="entry name" value="FDX-ACB"/>
    <property type="match status" value="1"/>
</dbReference>
<keyword evidence="5 16" id="KW-0820">tRNA-binding</keyword>
<evidence type="ECO:0000259" key="19">
    <source>
        <dbReference type="PROSITE" id="PS51483"/>
    </source>
</evidence>
<dbReference type="InterPro" id="IPR005121">
    <property type="entry name" value="Fdx_antiC-bd"/>
</dbReference>
<dbReference type="Proteomes" id="UP000003303">
    <property type="component" value="Unassembled WGS sequence"/>
</dbReference>
<keyword evidence="10 15" id="KW-0460">Magnesium</keyword>
<protein>
    <recommendedName>
        <fullName evidence="15">Phenylalanine--tRNA ligase beta subunit</fullName>
        <ecNumber evidence="15">6.1.1.20</ecNumber>
    </recommendedName>
    <alternativeName>
        <fullName evidence="15">Phenylalanyl-tRNA synthetase beta subunit</fullName>
        <shortName evidence="15">PheRS</shortName>
    </alternativeName>
</protein>
<dbReference type="Gene3D" id="2.40.50.140">
    <property type="entry name" value="Nucleic acid-binding proteins"/>
    <property type="match status" value="1"/>
</dbReference>
<dbReference type="EMBL" id="ACLR01000120">
    <property type="protein sequence ID" value="EEK17029.1"/>
    <property type="molecule type" value="Genomic_DNA"/>
</dbReference>
<dbReference type="GO" id="GO:0000049">
    <property type="term" value="F:tRNA binding"/>
    <property type="evidence" value="ECO:0007669"/>
    <property type="project" value="UniProtKB-UniRule"/>
</dbReference>
<dbReference type="InterPro" id="IPR041616">
    <property type="entry name" value="PheRS_beta_core"/>
</dbReference>
<dbReference type="Pfam" id="PF03484">
    <property type="entry name" value="B5"/>
    <property type="match status" value="1"/>
</dbReference>
<evidence type="ECO:0000313" key="20">
    <source>
        <dbReference type="EMBL" id="EEK17029.1"/>
    </source>
</evidence>
<dbReference type="PROSITE" id="PS51483">
    <property type="entry name" value="B5"/>
    <property type="match status" value="1"/>
</dbReference>
<dbReference type="FunFam" id="3.30.70.380:FF:000001">
    <property type="entry name" value="Phenylalanine--tRNA ligase beta subunit"/>
    <property type="match status" value="1"/>
</dbReference>
<dbReference type="PROSITE" id="PS50886">
    <property type="entry name" value="TRBD"/>
    <property type="match status" value="1"/>
</dbReference>
<comment type="cofactor">
    <cofactor evidence="15">
        <name>Mg(2+)</name>
        <dbReference type="ChEBI" id="CHEBI:18420"/>
    </cofactor>
    <text evidence="15">Binds 2 magnesium ions per tetramer.</text>
</comment>
<dbReference type="InterPro" id="IPR005146">
    <property type="entry name" value="B3/B4_tRNA-bd"/>
</dbReference>
<reference evidence="20 21" key="1">
    <citation type="submission" date="2009-04" db="EMBL/GenBank/DDBJ databases">
        <authorList>
            <person name="Sebastian Y."/>
            <person name="Madupu R."/>
            <person name="Durkin A.S."/>
            <person name="Torralba M."/>
            <person name="Methe B."/>
            <person name="Sutton G.G."/>
            <person name="Strausberg R.L."/>
            <person name="Nelson K.E."/>
        </authorList>
    </citation>
    <scope>NUCLEOTIDE SEQUENCE [LARGE SCALE GENOMIC DNA]</scope>
    <source>
        <strain evidence="20 21">60-3</strain>
    </source>
</reference>
<feature type="binding site" evidence="15">
    <location>
        <position position="485"/>
    </location>
    <ligand>
        <name>Mg(2+)</name>
        <dbReference type="ChEBI" id="CHEBI:18420"/>
        <note>shared with alpha subunit</note>
    </ligand>
</feature>
<dbReference type="SMART" id="SM00874">
    <property type="entry name" value="B5"/>
    <property type="match status" value="1"/>
</dbReference>
<dbReference type="PANTHER" id="PTHR10947">
    <property type="entry name" value="PHENYLALANYL-TRNA SYNTHETASE BETA CHAIN AND LEUCINE-RICH REPEAT-CONTAINING PROTEIN 47"/>
    <property type="match status" value="1"/>
</dbReference>
<evidence type="ECO:0000256" key="10">
    <source>
        <dbReference type="ARBA" id="ARBA00022842"/>
    </source>
</evidence>
<feature type="binding site" evidence="15">
    <location>
        <position position="484"/>
    </location>
    <ligand>
        <name>Mg(2+)</name>
        <dbReference type="ChEBI" id="CHEBI:18420"/>
        <note>shared with alpha subunit</note>
    </ligand>
</feature>
<evidence type="ECO:0000256" key="16">
    <source>
        <dbReference type="PROSITE-ProRule" id="PRU00209"/>
    </source>
</evidence>
<feature type="binding site" evidence="15">
    <location>
        <position position="481"/>
    </location>
    <ligand>
        <name>Mg(2+)</name>
        <dbReference type="ChEBI" id="CHEBI:18420"/>
        <note>shared with alpha subunit</note>
    </ligand>
</feature>
<dbReference type="InterPro" id="IPR020825">
    <property type="entry name" value="Phe-tRNA_synthase-like_B3/B4"/>
</dbReference>
<comment type="similarity">
    <text evidence="2 15">Belongs to the phenylalanyl-tRNA synthetase beta subunit family. Type 1 subfamily.</text>
</comment>
<dbReference type="eggNOG" id="COG0072">
    <property type="taxonomic scope" value="Bacteria"/>
</dbReference>
<sequence>MNISFNWLQQYLPRLEGYNPNEVAETLTAIGLEVAGVEQTESVRGGLRGVVIGRTLTCIPHPNSDHLHVCTVDLGEEEPVQIVCGAPNVAAGQTVVVATVGTTLYGPDGEPFKIKKSKLRGEPSMGMICSQVEIGMGADSSGIWVLEDETVRPGTPAADYFDLASDTVIEIDITPNRVDATSHYGVARDLAAYYSYREGQVIRAERPTLTKPQAVDAKAPAIQVEMEVSAEDCPRYQGVTIRGLKCVESPDWLKERLQSIGQRPINAVVDVTNFVLHEIGQPLHAFDAQKIAGGKLRIAHLPAGTPFTTLDGVEHKLTGMENMICDSQLTPLCIGGVMGGLDSGVTMDTTDIFIEAANFNPTITRRAARSHGLSTDSSFRFERGLDPEATDWALQRAVSLILEICGGTIAGETVDHYRMHLDPVELTISTDYVSRTIGRDLTAEQLQLILDALEMSPKAVEGGAFAISVPRYRYDVTRPVDVVEEVLRIYGYNAVPLSGYVHASLSKQSDQDHIYHAQLKLSELLTGFGYREILNNSLTSRQYFEGQKAFDLNQLVPIENPLSQELNVLRPTLLVGGLETISDNVHRKQPYCALYEWGNVYRYKQNDQATTPLDQYTQAHRLGLWLSGTLMPNNWTTAGEATSPYMLRGVVEKLLAHMGFTAEDYSVTTPAECHDLWSEVVCYTDREGKSLAYVGVISSYWLTKCDIKQPVYYAELYSDTLMAHLLQHKVVSTELSKYPTVKRDLALLIDNNITYEALASTARKAERKLLQRVELFDVYTGKELPSGKKSYALSFYLRDDKGTLRDAQIDAAMKRIWQAIEQEYHATLR</sequence>
<dbReference type="InterPro" id="IPR045060">
    <property type="entry name" value="Phe-tRNA-ligase_IIc_bsu"/>
</dbReference>
<dbReference type="InterPro" id="IPR036690">
    <property type="entry name" value="Fdx_antiC-bd_sf"/>
</dbReference>
<feature type="binding site" evidence="15">
    <location>
        <position position="475"/>
    </location>
    <ligand>
        <name>Mg(2+)</name>
        <dbReference type="ChEBI" id="CHEBI:18420"/>
        <note>shared with alpha subunit</note>
    </ligand>
</feature>
<comment type="catalytic activity">
    <reaction evidence="14 15">
        <text>tRNA(Phe) + L-phenylalanine + ATP = L-phenylalanyl-tRNA(Phe) + AMP + diphosphate + H(+)</text>
        <dbReference type="Rhea" id="RHEA:19413"/>
        <dbReference type="Rhea" id="RHEA-COMP:9668"/>
        <dbReference type="Rhea" id="RHEA-COMP:9699"/>
        <dbReference type="ChEBI" id="CHEBI:15378"/>
        <dbReference type="ChEBI" id="CHEBI:30616"/>
        <dbReference type="ChEBI" id="CHEBI:33019"/>
        <dbReference type="ChEBI" id="CHEBI:58095"/>
        <dbReference type="ChEBI" id="CHEBI:78442"/>
        <dbReference type="ChEBI" id="CHEBI:78531"/>
        <dbReference type="ChEBI" id="CHEBI:456215"/>
        <dbReference type="EC" id="6.1.1.20"/>
    </reaction>
</comment>
<dbReference type="GO" id="GO:0005524">
    <property type="term" value="F:ATP binding"/>
    <property type="evidence" value="ECO:0007669"/>
    <property type="project" value="UniProtKB-UniRule"/>
</dbReference>
<feature type="domain" description="TRNA-binding" evidence="17">
    <location>
        <begin position="44"/>
        <end position="158"/>
    </location>
</feature>
<dbReference type="EC" id="6.1.1.20" evidence="15"/>
<keyword evidence="21" id="KW-1185">Reference proteome</keyword>
<evidence type="ECO:0000256" key="3">
    <source>
        <dbReference type="ARBA" id="ARBA00011209"/>
    </source>
</evidence>
<name>C2MBA9_9PORP</name>
<evidence type="ECO:0000256" key="2">
    <source>
        <dbReference type="ARBA" id="ARBA00008653"/>
    </source>
</evidence>
<dbReference type="STRING" id="596327.PORUE0001_0086"/>
<dbReference type="NCBIfam" id="TIGR00472">
    <property type="entry name" value="pheT_bact"/>
    <property type="match status" value="1"/>
</dbReference>
<keyword evidence="11 16" id="KW-0694">RNA-binding</keyword>
<dbReference type="SUPFAM" id="SSF46955">
    <property type="entry name" value="Putative DNA-binding domain"/>
    <property type="match status" value="1"/>
</dbReference>
<dbReference type="InterPro" id="IPR045864">
    <property type="entry name" value="aa-tRNA-synth_II/BPL/LPL"/>
</dbReference>
<dbReference type="SUPFAM" id="SSF55681">
    <property type="entry name" value="Class II aaRS and biotin synthetases"/>
    <property type="match status" value="1"/>
</dbReference>
<dbReference type="SUPFAM" id="SSF54991">
    <property type="entry name" value="Anticodon-binding domain of PheRS"/>
    <property type="match status" value="1"/>
</dbReference>
<dbReference type="SUPFAM" id="SSF56037">
    <property type="entry name" value="PheT/TilS domain"/>
    <property type="match status" value="1"/>
</dbReference>
<dbReference type="OrthoDB" id="9805455at2"/>
<proteinExistence type="inferred from homology"/>
<keyword evidence="9 15" id="KW-0067">ATP-binding</keyword>
<keyword evidence="12 15" id="KW-0648">Protein biosynthesis</keyword>
<dbReference type="SMART" id="SM00873">
    <property type="entry name" value="B3_4"/>
    <property type="match status" value="1"/>
</dbReference>
<dbReference type="Gene3D" id="3.30.70.380">
    <property type="entry name" value="Ferrodoxin-fold anticodon-binding domain"/>
    <property type="match status" value="1"/>
</dbReference>
<dbReference type="InterPro" id="IPR005147">
    <property type="entry name" value="tRNA_synthase_B5-dom"/>
</dbReference>
<dbReference type="SUPFAM" id="SSF50249">
    <property type="entry name" value="Nucleic acid-binding proteins"/>
    <property type="match status" value="1"/>
</dbReference>
<keyword evidence="7 15" id="KW-0479">Metal-binding</keyword>
<evidence type="ECO:0000256" key="4">
    <source>
        <dbReference type="ARBA" id="ARBA00022490"/>
    </source>
</evidence>
<dbReference type="Gene3D" id="3.50.40.10">
    <property type="entry name" value="Phenylalanyl-trna Synthetase, Chain B, domain 3"/>
    <property type="match status" value="1"/>
</dbReference>
<dbReference type="Pfam" id="PF01588">
    <property type="entry name" value="tRNA_bind"/>
    <property type="match status" value="1"/>
</dbReference>
<gene>
    <name evidence="15 20" type="primary">pheT</name>
    <name evidence="20" type="ORF">PORUE0001_0086</name>
</gene>
<dbReference type="GO" id="GO:0009328">
    <property type="term" value="C:phenylalanine-tRNA ligase complex"/>
    <property type="evidence" value="ECO:0007669"/>
    <property type="project" value="TreeGrafter"/>
</dbReference>
<feature type="domain" description="B5" evidence="19">
    <location>
        <begin position="421"/>
        <end position="497"/>
    </location>
</feature>
<dbReference type="Pfam" id="PF03483">
    <property type="entry name" value="B3_4"/>
    <property type="match status" value="1"/>
</dbReference>
<dbReference type="RefSeq" id="WP_007365174.1">
    <property type="nucleotide sequence ID" value="NZ_ACLR01000120.1"/>
</dbReference>
<dbReference type="Pfam" id="PF03147">
    <property type="entry name" value="FDX-ACB"/>
    <property type="match status" value="1"/>
</dbReference>
<keyword evidence="8 15" id="KW-0547">Nucleotide-binding</keyword>
<dbReference type="HAMAP" id="MF_00283">
    <property type="entry name" value="Phe_tRNA_synth_beta1"/>
    <property type="match status" value="1"/>
</dbReference>
<evidence type="ECO:0000256" key="1">
    <source>
        <dbReference type="ARBA" id="ARBA00004496"/>
    </source>
</evidence>
<evidence type="ECO:0000256" key="15">
    <source>
        <dbReference type="HAMAP-Rule" id="MF_00283"/>
    </source>
</evidence>
<dbReference type="PROSITE" id="PS51447">
    <property type="entry name" value="FDX_ACB"/>
    <property type="match status" value="1"/>
</dbReference>
<dbReference type="PANTHER" id="PTHR10947:SF0">
    <property type="entry name" value="PHENYLALANINE--TRNA LIGASE BETA SUBUNIT"/>
    <property type="match status" value="1"/>
</dbReference>
<dbReference type="InterPro" id="IPR002547">
    <property type="entry name" value="tRNA-bd_dom"/>
</dbReference>
<dbReference type="GO" id="GO:0000287">
    <property type="term" value="F:magnesium ion binding"/>
    <property type="evidence" value="ECO:0007669"/>
    <property type="project" value="UniProtKB-UniRule"/>
</dbReference>
<evidence type="ECO:0000256" key="8">
    <source>
        <dbReference type="ARBA" id="ARBA00022741"/>
    </source>
</evidence>
<dbReference type="InterPro" id="IPR033714">
    <property type="entry name" value="tRNA_bind_bactPheRS"/>
</dbReference>
<organism evidence="20 21">
    <name type="scientific">Porphyromonas uenonis 60-3</name>
    <dbReference type="NCBI Taxonomy" id="596327"/>
    <lineage>
        <taxon>Bacteria</taxon>
        <taxon>Pseudomonadati</taxon>
        <taxon>Bacteroidota</taxon>
        <taxon>Bacteroidia</taxon>
        <taxon>Bacteroidales</taxon>
        <taxon>Porphyromonadaceae</taxon>
        <taxon>Porphyromonas</taxon>
    </lineage>
</organism>
<dbReference type="GO" id="GO:0006432">
    <property type="term" value="P:phenylalanyl-tRNA aminoacylation"/>
    <property type="evidence" value="ECO:0007669"/>
    <property type="project" value="UniProtKB-UniRule"/>
</dbReference>
<evidence type="ECO:0000256" key="12">
    <source>
        <dbReference type="ARBA" id="ARBA00022917"/>
    </source>
</evidence>
<dbReference type="GO" id="GO:0004826">
    <property type="term" value="F:phenylalanine-tRNA ligase activity"/>
    <property type="evidence" value="ECO:0007669"/>
    <property type="project" value="UniProtKB-UniRule"/>
</dbReference>
<evidence type="ECO:0000256" key="14">
    <source>
        <dbReference type="ARBA" id="ARBA00049255"/>
    </source>
</evidence>
<keyword evidence="4 15" id="KW-0963">Cytoplasm</keyword>
<comment type="caution">
    <text evidence="20">The sequence shown here is derived from an EMBL/GenBank/DDBJ whole genome shotgun (WGS) entry which is preliminary data.</text>
</comment>
<evidence type="ECO:0000259" key="17">
    <source>
        <dbReference type="PROSITE" id="PS50886"/>
    </source>
</evidence>
<comment type="subcellular location">
    <subcellularLocation>
        <location evidence="1 15">Cytoplasm</location>
    </subcellularLocation>
</comment>
<evidence type="ECO:0000256" key="13">
    <source>
        <dbReference type="ARBA" id="ARBA00023146"/>
    </source>
</evidence>
<evidence type="ECO:0000256" key="11">
    <source>
        <dbReference type="ARBA" id="ARBA00022884"/>
    </source>
</evidence>
<comment type="subunit">
    <text evidence="3 15">Tetramer of two alpha and two beta subunits.</text>
</comment>